<evidence type="ECO:0000313" key="1">
    <source>
        <dbReference type="EMBL" id="KAJ8114377.1"/>
    </source>
</evidence>
<gene>
    <name evidence="1" type="ORF">OPT61_g3733</name>
</gene>
<comment type="caution">
    <text evidence="1">The sequence shown here is derived from an EMBL/GenBank/DDBJ whole genome shotgun (WGS) entry which is preliminary data.</text>
</comment>
<sequence>MLAVGRIGVRRTGQGVWQEMGWKLGLHEGQSGLWSSSRGSSPANGVAEQNEAGGRECVSCTPLRPIAVPGRAESLCLSTSAVQRAAAPPSFTASAPLARSDLDRSGQGLLSTAAFKQETAGAPVTGVHNDRAFQIGAAAHNLFLQPITRRPALDRSHLP</sequence>
<name>A0ACC2IGT5_9PLEO</name>
<evidence type="ECO:0000313" key="2">
    <source>
        <dbReference type="Proteomes" id="UP001153331"/>
    </source>
</evidence>
<keyword evidence="2" id="KW-1185">Reference proteome</keyword>
<dbReference type="EMBL" id="JAPHNI010000197">
    <property type="protein sequence ID" value="KAJ8114377.1"/>
    <property type="molecule type" value="Genomic_DNA"/>
</dbReference>
<protein>
    <submittedName>
        <fullName evidence="1">Uncharacterized protein</fullName>
    </submittedName>
</protein>
<accession>A0ACC2IGT5</accession>
<dbReference type="Proteomes" id="UP001153331">
    <property type="component" value="Unassembled WGS sequence"/>
</dbReference>
<organism evidence="1 2">
    <name type="scientific">Boeremia exigua</name>
    <dbReference type="NCBI Taxonomy" id="749465"/>
    <lineage>
        <taxon>Eukaryota</taxon>
        <taxon>Fungi</taxon>
        <taxon>Dikarya</taxon>
        <taxon>Ascomycota</taxon>
        <taxon>Pezizomycotina</taxon>
        <taxon>Dothideomycetes</taxon>
        <taxon>Pleosporomycetidae</taxon>
        <taxon>Pleosporales</taxon>
        <taxon>Pleosporineae</taxon>
        <taxon>Didymellaceae</taxon>
        <taxon>Boeremia</taxon>
    </lineage>
</organism>
<reference evidence="1" key="1">
    <citation type="submission" date="2022-11" db="EMBL/GenBank/DDBJ databases">
        <title>Genome Sequence of Boeremia exigua.</title>
        <authorList>
            <person name="Buettner E."/>
        </authorList>
    </citation>
    <scope>NUCLEOTIDE SEQUENCE</scope>
    <source>
        <strain evidence="1">CU02</strain>
    </source>
</reference>
<proteinExistence type="predicted"/>